<gene>
    <name evidence="2" type="ORF">QQS21_004661</name>
</gene>
<sequence>MRTPILISLLAATAANAACAPQKGDRNITKFQLYPENIDVDTKSGLAYISVLYNSEVAVYDPAQGEVVDTIKFENLSFENPKKSRPDLHASGVQVDHLQRLSVSVNAGAAFDTQGTNTTGDNFLVKYGLKEKRELWRMNLTPVAEGFAGYQDIEHDSCGNSFVVGTFPGSIIRVNFNGTKATPWYLTEKRKSSTQGLTGLAVKDGMLFASDEVGGKLLRFDDMHAEKGVPVEVPIHGADGKTSIGKGLDGIYFPPLFEGKVLLVSNSMNGTVVLRSKDGTWKSAENLGLIHNPQTEPQHGGFTTASVQMGKRIYALTEYFADAAPPNKPVCGTLAGNRTVFPLQDITDLVTKLVT</sequence>
<protein>
    <recommendedName>
        <fullName evidence="4">TRI14-like protein</fullName>
    </recommendedName>
</protein>
<reference evidence="2" key="1">
    <citation type="submission" date="2023-06" db="EMBL/GenBank/DDBJ databases">
        <title>Conoideocrella luteorostrata (Hypocreales: Clavicipitaceae), a potential biocontrol fungus for elongate hemlock scale in United States Christmas tree production areas.</title>
        <authorList>
            <person name="Barrett H."/>
            <person name="Lovett B."/>
            <person name="Macias A.M."/>
            <person name="Stajich J.E."/>
            <person name="Kasson M.T."/>
        </authorList>
    </citation>
    <scope>NUCLEOTIDE SEQUENCE</scope>
    <source>
        <strain evidence="2">ARSEF 14590</strain>
    </source>
</reference>
<accession>A0AAJ0CQX8</accession>
<evidence type="ECO:0008006" key="4">
    <source>
        <dbReference type="Google" id="ProtNLM"/>
    </source>
</evidence>
<dbReference type="CDD" id="cd12811">
    <property type="entry name" value="MALA"/>
    <property type="match status" value="1"/>
</dbReference>
<organism evidence="2 3">
    <name type="scientific">Conoideocrella luteorostrata</name>
    <dbReference type="NCBI Taxonomy" id="1105319"/>
    <lineage>
        <taxon>Eukaryota</taxon>
        <taxon>Fungi</taxon>
        <taxon>Dikarya</taxon>
        <taxon>Ascomycota</taxon>
        <taxon>Pezizomycotina</taxon>
        <taxon>Sordariomycetes</taxon>
        <taxon>Hypocreomycetidae</taxon>
        <taxon>Hypocreales</taxon>
        <taxon>Clavicipitaceae</taxon>
        <taxon>Conoideocrella</taxon>
    </lineage>
</organism>
<dbReference type="Proteomes" id="UP001251528">
    <property type="component" value="Unassembled WGS sequence"/>
</dbReference>
<proteinExistence type="predicted"/>
<keyword evidence="1" id="KW-0732">Signal</keyword>
<name>A0AAJ0CQX8_9HYPO</name>
<feature type="chain" id="PRO_5042499451" description="TRI14-like protein" evidence="1">
    <location>
        <begin position="18"/>
        <end position="355"/>
    </location>
</feature>
<dbReference type="InterPro" id="IPR054550">
    <property type="entry name" value="Mala_s_1-like"/>
</dbReference>
<comment type="caution">
    <text evidence="2">The sequence shown here is derived from an EMBL/GenBank/DDBJ whole genome shotgun (WGS) entry which is preliminary data.</text>
</comment>
<dbReference type="SUPFAM" id="SSF101898">
    <property type="entry name" value="NHL repeat"/>
    <property type="match status" value="1"/>
</dbReference>
<evidence type="ECO:0000256" key="1">
    <source>
        <dbReference type="SAM" id="SignalP"/>
    </source>
</evidence>
<dbReference type="EMBL" id="JASWJB010000070">
    <property type="protein sequence ID" value="KAK2601777.1"/>
    <property type="molecule type" value="Genomic_DNA"/>
</dbReference>
<keyword evidence="3" id="KW-1185">Reference proteome</keyword>
<dbReference type="AlphaFoldDB" id="A0AAJ0CQX8"/>
<evidence type="ECO:0000313" key="3">
    <source>
        <dbReference type="Proteomes" id="UP001251528"/>
    </source>
</evidence>
<feature type="signal peptide" evidence="1">
    <location>
        <begin position="1"/>
        <end position="17"/>
    </location>
</feature>
<dbReference type="Pfam" id="PF22701">
    <property type="entry name" value="Mala_s_1-like"/>
    <property type="match status" value="1"/>
</dbReference>
<evidence type="ECO:0000313" key="2">
    <source>
        <dbReference type="EMBL" id="KAK2601777.1"/>
    </source>
</evidence>